<reference evidence="1 2" key="1">
    <citation type="submission" date="2021-03" db="EMBL/GenBank/DDBJ databases">
        <authorList>
            <person name="So Y."/>
        </authorList>
    </citation>
    <scope>NUCLEOTIDE SEQUENCE [LARGE SCALE GENOMIC DNA]</scope>
    <source>
        <strain evidence="1 2">SSH11</strain>
    </source>
</reference>
<dbReference type="Proteomes" id="UP000681594">
    <property type="component" value="Unassembled WGS sequence"/>
</dbReference>
<proteinExistence type="predicted"/>
<dbReference type="Pfam" id="PF13551">
    <property type="entry name" value="HTH_29"/>
    <property type="match status" value="1"/>
</dbReference>
<dbReference type="EMBL" id="JAGIZB010000085">
    <property type="protein sequence ID" value="MBP0447898.1"/>
    <property type="molecule type" value="Genomic_DNA"/>
</dbReference>
<evidence type="ECO:0000313" key="1">
    <source>
        <dbReference type="EMBL" id="MBP0447898.1"/>
    </source>
</evidence>
<dbReference type="RefSeq" id="WP_209382175.1">
    <property type="nucleotide sequence ID" value="NZ_JAGIZB010000085.1"/>
</dbReference>
<organism evidence="1 2">
    <name type="scientific">Pararoseomonas baculiformis</name>
    <dbReference type="NCBI Taxonomy" id="2820812"/>
    <lineage>
        <taxon>Bacteria</taxon>
        <taxon>Pseudomonadati</taxon>
        <taxon>Pseudomonadota</taxon>
        <taxon>Alphaproteobacteria</taxon>
        <taxon>Acetobacterales</taxon>
        <taxon>Acetobacteraceae</taxon>
        <taxon>Pararoseomonas</taxon>
    </lineage>
</organism>
<protein>
    <submittedName>
        <fullName evidence="1">Helix-turn-helix domain-containing protein</fullName>
    </submittedName>
</protein>
<comment type="caution">
    <text evidence="1">The sequence shown here is derived from an EMBL/GenBank/DDBJ whole genome shotgun (WGS) entry which is preliminary data.</text>
</comment>
<evidence type="ECO:0000313" key="2">
    <source>
        <dbReference type="Proteomes" id="UP000681594"/>
    </source>
</evidence>
<accession>A0ABS4ALJ8</accession>
<name>A0ABS4ALJ8_9PROT</name>
<keyword evidence="2" id="KW-1185">Reference proteome</keyword>
<sequence length="58" mass="6263">MLLSADGIGTMEICRCTGKGKPTIRRRQRRFIGAGVDGLLRDATRPGRKPPLASASRP</sequence>
<gene>
    <name evidence="1" type="ORF">J8J14_24525</name>
</gene>